<organism evidence="1 2">
    <name type="scientific">Eumeta variegata</name>
    <name type="common">Bagworm moth</name>
    <name type="synonym">Eumeta japonica</name>
    <dbReference type="NCBI Taxonomy" id="151549"/>
    <lineage>
        <taxon>Eukaryota</taxon>
        <taxon>Metazoa</taxon>
        <taxon>Ecdysozoa</taxon>
        <taxon>Arthropoda</taxon>
        <taxon>Hexapoda</taxon>
        <taxon>Insecta</taxon>
        <taxon>Pterygota</taxon>
        <taxon>Neoptera</taxon>
        <taxon>Endopterygota</taxon>
        <taxon>Lepidoptera</taxon>
        <taxon>Glossata</taxon>
        <taxon>Ditrysia</taxon>
        <taxon>Tineoidea</taxon>
        <taxon>Psychidae</taxon>
        <taxon>Oiketicinae</taxon>
        <taxon>Eumeta</taxon>
    </lineage>
</organism>
<protein>
    <submittedName>
        <fullName evidence="1">Uncharacterized protein</fullName>
    </submittedName>
</protein>
<dbReference type="AlphaFoldDB" id="A0A4C1TYD6"/>
<comment type="caution">
    <text evidence="1">The sequence shown here is derived from an EMBL/GenBank/DDBJ whole genome shotgun (WGS) entry which is preliminary data.</text>
</comment>
<keyword evidence="2" id="KW-1185">Reference proteome</keyword>
<gene>
    <name evidence="1" type="ORF">EVAR_83383_1</name>
</gene>
<evidence type="ECO:0000313" key="1">
    <source>
        <dbReference type="EMBL" id="GBP19071.1"/>
    </source>
</evidence>
<reference evidence="1 2" key="1">
    <citation type="journal article" date="2019" name="Commun. Biol.">
        <title>The bagworm genome reveals a unique fibroin gene that provides high tensile strength.</title>
        <authorList>
            <person name="Kono N."/>
            <person name="Nakamura H."/>
            <person name="Ohtoshi R."/>
            <person name="Tomita M."/>
            <person name="Numata K."/>
            <person name="Arakawa K."/>
        </authorList>
    </citation>
    <scope>NUCLEOTIDE SEQUENCE [LARGE SCALE GENOMIC DNA]</scope>
</reference>
<proteinExistence type="predicted"/>
<dbReference type="Proteomes" id="UP000299102">
    <property type="component" value="Unassembled WGS sequence"/>
</dbReference>
<sequence>MPRQELTEEREKPFFLVWVHQKWITFDHLIKTPLAENTRTCRREFRLENVCSCATVRGVEGTRKKCMESAPRRQPALRFSFTVASEYGFLRCRQNDAHRFDVHTCLLQHELHKWRPGYNCDGCTNSAAIYRYRIRLRI</sequence>
<name>A0A4C1TYD6_EUMVA</name>
<dbReference type="EMBL" id="BGZK01000104">
    <property type="protein sequence ID" value="GBP19071.1"/>
    <property type="molecule type" value="Genomic_DNA"/>
</dbReference>
<accession>A0A4C1TYD6</accession>
<evidence type="ECO:0000313" key="2">
    <source>
        <dbReference type="Proteomes" id="UP000299102"/>
    </source>
</evidence>